<protein>
    <submittedName>
        <fullName evidence="4">ATP-binding cassette domain-containing protein</fullName>
    </submittedName>
</protein>
<evidence type="ECO:0000259" key="3">
    <source>
        <dbReference type="PROSITE" id="PS50893"/>
    </source>
</evidence>
<keyword evidence="5" id="KW-1185">Reference proteome</keyword>
<dbReference type="Gene3D" id="3.40.50.300">
    <property type="entry name" value="P-loop containing nucleotide triphosphate hydrolases"/>
    <property type="match status" value="1"/>
</dbReference>
<dbReference type="Proteomes" id="UP001254608">
    <property type="component" value="Unassembled WGS sequence"/>
</dbReference>
<dbReference type="InterPro" id="IPR003593">
    <property type="entry name" value="AAA+_ATPase"/>
</dbReference>
<reference evidence="4 5" key="1">
    <citation type="submission" date="2023-09" db="EMBL/GenBank/DDBJ databases">
        <authorList>
            <person name="Rey-Velasco X."/>
        </authorList>
    </citation>
    <scope>NUCLEOTIDE SEQUENCE [LARGE SCALE GENOMIC DNA]</scope>
    <source>
        <strain evidence="4 5">W345</strain>
    </source>
</reference>
<evidence type="ECO:0000256" key="2">
    <source>
        <dbReference type="ARBA" id="ARBA00022840"/>
    </source>
</evidence>
<keyword evidence="1" id="KW-0547">Nucleotide-binding</keyword>
<evidence type="ECO:0000313" key="4">
    <source>
        <dbReference type="EMBL" id="MDT0498088.1"/>
    </source>
</evidence>
<dbReference type="InterPro" id="IPR027417">
    <property type="entry name" value="P-loop_NTPase"/>
</dbReference>
<proteinExistence type="predicted"/>
<organism evidence="4 5">
    <name type="scientific">Banduia mediterranea</name>
    <dbReference type="NCBI Taxonomy" id="3075609"/>
    <lineage>
        <taxon>Bacteria</taxon>
        <taxon>Pseudomonadati</taxon>
        <taxon>Pseudomonadota</taxon>
        <taxon>Gammaproteobacteria</taxon>
        <taxon>Nevskiales</taxon>
        <taxon>Algiphilaceae</taxon>
        <taxon>Banduia</taxon>
    </lineage>
</organism>
<evidence type="ECO:0000313" key="5">
    <source>
        <dbReference type="Proteomes" id="UP001254608"/>
    </source>
</evidence>
<dbReference type="Pfam" id="PF00005">
    <property type="entry name" value="ABC_tran"/>
    <property type="match status" value="1"/>
</dbReference>
<dbReference type="PANTHER" id="PTHR43514">
    <property type="entry name" value="ABC TRANSPORTER I FAMILY MEMBER 10"/>
    <property type="match status" value="1"/>
</dbReference>
<dbReference type="RefSeq" id="WP_311365480.1">
    <property type="nucleotide sequence ID" value="NZ_JAVRIC010000017.1"/>
</dbReference>
<dbReference type="GO" id="GO:0005524">
    <property type="term" value="F:ATP binding"/>
    <property type="evidence" value="ECO:0007669"/>
    <property type="project" value="UniProtKB-KW"/>
</dbReference>
<sequence length="230" mass="24748">MSDNELQIDFSLSRPPQLLRMSTHRRWNGILGISGPSGAGKTSLLRVLAGLEPQARGRVLFNGEVLQDSAQAVFVAPHRRRVVAVFQDARLFTHLDVLGNLAYAARRATATPALDRDTVIALLGLAPLLQRKVDGLSGGETQRVAIARAVLAAPRLLLLDEPVSALDARGRDEVLSCIERVRDASGLPMLYVSHAGAELRRLATQILALETEAYGASCDETPPGTMVDPC</sequence>
<dbReference type="EMBL" id="JAVRIC010000017">
    <property type="protein sequence ID" value="MDT0498088.1"/>
    <property type="molecule type" value="Genomic_DNA"/>
</dbReference>
<accession>A0ABU2WKL9</accession>
<dbReference type="PANTHER" id="PTHR43514:SF10">
    <property type="entry name" value="MOLYBDENUM IMPORT ATP-BINDING PROTEIN MODC 2"/>
    <property type="match status" value="1"/>
</dbReference>
<comment type="caution">
    <text evidence="4">The sequence shown here is derived from an EMBL/GenBank/DDBJ whole genome shotgun (WGS) entry which is preliminary data.</text>
</comment>
<feature type="domain" description="ABC transporter" evidence="3">
    <location>
        <begin position="1"/>
        <end position="226"/>
    </location>
</feature>
<keyword evidence="2 4" id="KW-0067">ATP-binding</keyword>
<dbReference type="PROSITE" id="PS50893">
    <property type="entry name" value="ABC_TRANSPORTER_2"/>
    <property type="match status" value="1"/>
</dbReference>
<dbReference type="SUPFAM" id="SSF52540">
    <property type="entry name" value="P-loop containing nucleoside triphosphate hydrolases"/>
    <property type="match status" value="1"/>
</dbReference>
<evidence type="ECO:0000256" key="1">
    <source>
        <dbReference type="ARBA" id="ARBA00022741"/>
    </source>
</evidence>
<dbReference type="SMART" id="SM00382">
    <property type="entry name" value="AAA"/>
    <property type="match status" value="1"/>
</dbReference>
<dbReference type="InterPro" id="IPR050334">
    <property type="entry name" value="Molybdenum_import_ModC"/>
</dbReference>
<name>A0ABU2WKL9_9GAMM</name>
<dbReference type="InterPro" id="IPR003439">
    <property type="entry name" value="ABC_transporter-like_ATP-bd"/>
</dbReference>
<gene>
    <name evidence="4" type="ORF">RM530_12040</name>
</gene>